<dbReference type="InterPro" id="IPR041118">
    <property type="entry name" value="Rx_N"/>
</dbReference>
<sequence>MEDVVGLLASAIVTQVVGKASSAMGDQVMLLCNYKDDLKETLKSMEAVLKDAEGRSVKDEHVRLWLKRLKNVALDISDMLDEFDTHNDKNASSTKLYG</sequence>
<keyword evidence="5" id="KW-0611">Plant defense</keyword>
<accession>A0A6G1DIB5</accession>
<dbReference type="Pfam" id="PF18052">
    <property type="entry name" value="Rx_N"/>
    <property type="match status" value="1"/>
</dbReference>
<dbReference type="Gene3D" id="1.20.5.4130">
    <property type="match status" value="1"/>
</dbReference>
<name>A0A6G1DIB5_9ORYZ</name>
<evidence type="ECO:0000259" key="6">
    <source>
        <dbReference type="Pfam" id="PF18052"/>
    </source>
</evidence>
<protein>
    <recommendedName>
        <fullName evidence="6">Disease resistance N-terminal domain-containing protein</fullName>
    </recommendedName>
</protein>
<keyword evidence="4" id="KW-0547">Nucleotide-binding</keyword>
<proteinExistence type="inferred from homology"/>
<evidence type="ECO:0000256" key="4">
    <source>
        <dbReference type="ARBA" id="ARBA00022741"/>
    </source>
</evidence>
<organism evidence="7 8">
    <name type="scientific">Oryza meyeriana var. granulata</name>
    <dbReference type="NCBI Taxonomy" id="110450"/>
    <lineage>
        <taxon>Eukaryota</taxon>
        <taxon>Viridiplantae</taxon>
        <taxon>Streptophyta</taxon>
        <taxon>Embryophyta</taxon>
        <taxon>Tracheophyta</taxon>
        <taxon>Spermatophyta</taxon>
        <taxon>Magnoliopsida</taxon>
        <taxon>Liliopsida</taxon>
        <taxon>Poales</taxon>
        <taxon>Poaceae</taxon>
        <taxon>BOP clade</taxon>
        <taxon>Oryzoideae</taxon>
        <taxon>Oryzeae</taxon>
        <taxon>Oryzinae</taxon>
        <taxon>Oryza</taxon>
        <taxon>Oryza meyeriana</taxon>
    </lineage>
</organism>
<keyword evidence="8" id="KW-1185">Reference proteome</keyword>
<dbReference type="GO" id="GO:0000166">
    <property type="term" value="F:nucleotide binding"/>
    <property type="evidence" value="ECO:0007669"/>
    <property type="project" value="UniProtKB-KW"/>
</dbReference>
<evidence type="ECO:0000256" key="3">
    <source>
        <dbReference type="ARBA" id="ARBA00022737"/>
    </source>
</evidence>
<feature type="domain" description="Disease resistance N-terminal" evidence="6">
    <location>
        <begin position="12"/>
        <end position="93"/>
    </location>
</feature>
<dbReference type="Proteomes" id="UP000479710">
    <property type="component" value="Unassembled WGS sequence"/>
</dbReference>
<gene>
    <name evidence="7" type="ORF">E2562_013031</name>
</gene>
<evidence type="ECO:0000256" key="1">
    <source>
        <dbReference type="ARBA" id="ARBA00008894"/>
    </source>
</evidence>
<dbReference type="GO" id="GO:0006952">
    <property type="term" value="P:defense response"/>
    <property type="evidence" value="ECO:0007669"/>
    <property type="project" value="UniProtKB-KW"/>
</dbReference>
<evidence type="ECO:0000256" key="5">
    <source>
        <dbReference type="ARBA" id="ARBA00022821"/>
    </source>
</evidence>
<dbReference type="EMBL" id="SPHZ02000006">
    <property type="protein sequence ID" value="KAF0912141.1"/>
    <property type="molecule type" value="Genomic_DNA"/>
</dbReference>
<evidence type="ECO:0000256" key="2">
    <source>
        <dbReference type="ARBA" id="ARBA00022614"/>
    </source>
</evidence>
<dbReference type="AlphaFoldDB" id="A0A6G1DIB5"/>
<keyword evidence="2" id="KW-0433">Leucine-rich repeat</keyword>
<keyword evidence="3" id="KW-0677">Repeat</keyword>
<evidence type="ECO:0000313" key="8">
    <source>
        <dbReference type="Proteomes" id="UP000479710"/>
    </source>
</evidence>
<dbReference type="OrthoDB" id="666944at2759"/>
<reference evidence="7 8" key="1">
    <citation type="submission" date="2019-11" db="EMBL/GenBank/DDBJ databases">
        <title>Whole genome sequence of Oryza granulata.</title>
        <authorList>
            <person name="Li W."/>
        </authorList>
    </citation>
    <scope>NUCLEOTIDE SEQUENCE [LARGE SCALE GENOMIC DNA]</scope>
    <source>
        <strain evidence="8">cv. Menghai</strain>
        <tissue evidence="7">Leaf</tissue>
    </source>
</reference>
<comment type="caution">
    <text evidence="7">The sequence shown here is derived from an EMBL/GenBank/DDBJ whole genome shotgun (WGS) entry which is preliminary data.</text>
</comment>
<comment type="similarity">
    <text evidence="1">Belongs to the disease resistance NB-LRR family.</text>
</comment>
<evidence type="ECO:0000313" key="7">
    <source>
        <dbReference type="EMBL" id="KAF0912141.1"/>
    </source>
</evidence>